<gene>
    <name evidence="1" type="ORF">FCALED_LOCUS14305</name>
</gene>
<proteinExistence type="predicted"/>
<dbReference type="OrthoDB" id="10447668at2759"/>
<keyword evidence="2" id="KW-1185">Reference proteome</keyword>
<sequence>DSEEEIDNTSNLETDPIELVNQWNIIIRDWFNLLDDEEFESEEIEITNHLATNQDAK</sequence>
<name>A0A9N9I3R2_9GLOM</name>
<dbReference type="Proteomes" id="UP000789570">
    <property type="component" value="Unassembled WGS sequence"/>
</dbReference>
<evidence type="ECO:0000313" key="1">
    <source>
        <dbReference type="EMBL" id="CAG8719140.1"/>
    </source>
</evidence>
<dbReference type="AlphaFoldDB" id="A0A9N9I3R2"/>
<dbReference type="EMBL" id="CAJVPQ010009938">
    <property type="protein sequence ID" value="CAG8719140.1"/>
    <property type="molecule type" value="Genomic_DNA"/>
</dbReference>
<protein>
    <submittedName>
        <fullName evidence="1">16429_t:CDS:1</fullName>
    </submittedName>
</protein>
<organism evidence="1 2">
    <name type="scientific">Funneliformis caledonium</name>
    <dbReference type="NCBI Taxonomy" id="1117310"/>
    <lineage>
        <taxon>Eukaryota</taxon>
        <taxon>Fungi</taxon>
        <taxon>Fungi incertae sedis</taxon>
        <taxon>Mucoromycota</taxon>
        <taxon>Glomeromycotina</taxon>
        <taxon>Glomeromycetes</taxon>
        <taxon>Glomerales</taxon>
        <taxon>Glomeraceae</taxon>
        <taxon>Funneliformis</taxon>
    </lineage>
</organism>
<feature type="non-terminal residue" evidence="1">
    <location>
        <position position="1"/>
    </location>
</feature>
<evidence type="ECO:0000313" key="2">
    <source>
        <dbReference type="Proteomes" id="UP000789570"/>
    </source>
</evidence>
<accession>A0A9N9I3R2</accession>
<reference evidence="1" key="1">
    <citation type="submission" date="2021-06" db="EMBL/GenBank/DDBJ databases">
        <authorList>
            <person name="Kallberg Y."/>
            <person name="Tangrot J."/>
            <person name="Rosling A."/>
        </authorList>
    </citation>
    <scope>NUCLEOTIDE SEQUENCE</scope>
    <source>
        <strain evidence="1">UK204</strain>
    </source>
</reference>
<comment type="caution">
    <text evidence="1">The sequence shown here is derived from an EMBL/GenBank/DDBJ whole genome shotgun (WGS) entry which is preliminary data.</text>
</comment>